<dbReference type="PROSITE" id="PS51257">
    <property type="entry name" value="PROKAR_LIPOPROTEIN"/>
    <property type="match status" value="1"/>
</dbReference>
<dbReference type="InterPro" id="IPR033985">
    <property type="entry name" value="SusD-like_N"/>
</dbReference>
<dbReference type="EMBL" id="BAABIQ010000041">
    <property type="protein sequence ID" value="GAA4800643.1"/>
    <property type="molecule type" value="Genomic_DNA"/>
</dbReference>
<accession>A0ABP9BUI5</accession>
<feature type="signal peptide" evidence="6">
    <location>
        <begin position="1"/>
        <end position="20"/>
    </location>
</feature>
<dbReference type="Pfam" id="PF14322">
    <property type="entry name" value="SusD-like_3"/>
    <property type="match status" value="1"/>
</dbReference>
<keyword evidence="4" id="KW-0472">Membrane</keyword>
<organism evidence="9 10">
    <name type="scientific">Olivibacter ginsenosidimutans</name>
    <dbReference type="NCBI Taxonomy" id="1176537"/>
    <lineage>
        <taxon>Bacteria</taxon>
        <taxon>Pseudomonadati</taxon>
        <taxon>Bacteroidota</taxon>
        <taxon>Sphingobacteriia</taxon>
        <taxon>Sphingobacteriales</taxon>
        <taxon>Sphingobacteriaceae</taxon>
        <taxon>Olivibacter</taxon>
    </lineage>
</organism>
<evidence type="ECO:0000256" key="3">
    <source>
        <dbReference type="ARBA" id="ARBA00022729"/>
    </source>
</evidence>
<dbReference type="Pfam" id="PF07980">
    <property type="entry name" value="SusD_RagB"/>
    <property type="match status" value="1"/>
</dbReference>
<dbReference type="SUPFAM" id="SSF48452">
    <property type="entry name" value="TPR-like"/>
    <property type="match status" value="1"/>
</dbReference>
<evidence type="ECO:0000259" key="8">
    <source>
        <dbReference type="Pfam" id="PF14322"/>
    </source>
</evidence>
<dbReference type="InterPro" id="IPR012944">
    <property type="entry name" value="SusD_RagB_dom"/>
</dbReference>
<evidence type="ECO:0000256" key="1">
    <source>
        <dbReference type="ARBA" id="ARBA00004442"/>
    </source>
</evidence>
<keyword evidence="5" id="KW-0998">Cell outer membrane</keyword>
<gene>
    <name evidence="9" type="ORF">GCM10023231_31790</name>
</gene>
<reference evidence="10" key="1">
    <citation type="journal article" date="2019" name="Int. J. Syst. Evol. Microbiol.">
        <title>The Global Catalogue of Microorganisms (GCM) 10K type strain sequencing project: providing services to taxonomists for standard genome sequencing and annotation.</title>
        <authorList>
            <consortium name="The Broad Institute Genomics Platform"/>
            <consortium name="The Broad Institute Genome Sequencing Center for Infectious Disease"/>
            <person name="Wu L."/>
            <person name="Ma J."/>
        </authorList>
    </citation>
    <scope>NUCLEOTIDE SEQUENCE [LARGE SCALE GENOMIC DNA]</scope>
    <source>
        <strain evidence="10">JCM 18200</strain>
    </source>
</reference>
<evidence type="ECO:0000313" key="9">
    <source>
        <dbReference type="EMBL" id="GAA4800643.1"/>
    </source>
</evidence>
<dbReference type="InterPro" id="IPR011990">
    <property type="entry name" value="TPR-like_helical_dom_sf"/>
</dbReference>
<feature type="domain" description="RagB/SusD" evidence="7">
    <location>
        <begin position="262"/>
        <end position="550"/>
    </location>
</feature>
<evidence type="ECO:0000256" key="4">
    <source>
        <dbReference type="ARBA" id="ARBA00023136"/>
    </source>
</evidence>
<evidence type="ECO:0000256" key="2">
    <source>
        <dbReference type="ARBA" id="ARBA00006275"/>
    </source>
</evidence>
<feature type="domain" description="SusD-like N-terminal" evidence="8">
    <location>
        <begin position="25"/>
        <end position="212"/>
    </location>
</feature>
<feature type="chain" id="PRO_5047162492" evidence="6">
    <location>
        <begin position="21"/>
        <end position="551"/>
    </location>
</feature>
<evidence type="ECO:0000256" key="5">
    <source>
        <dbReference type="ARBA" id="ARBA00023237"/>
    </source>
</evidence>
<evidence type="ECO:0000313" key="10">
    <source>
        <dbReference type="Proteomes" id="UP001501411"/>
    </source>
</evidence>
<evidence type="ECO:0000256" key="6">
    <source>
        <dbReference type="SAM" id="SignalP"/>
    </source>
</evidence>
<protein>
    <submittedName>
        <fullName evidence="9">RagB/SusD family nutrient uptake outer membrane protein</fullName>
    </submittedName>
</protein>
<dbReference type="Gene3D" id="1.25.40.390">
    <property type="match status" value="1"/>
</dbReference>
<sequence length="551" mass="62890">MIRKYLTSLVLGSIVLLLCACNKDFLNPDNPGEITDEDVWKDENLIRMYVNSLYNTRGGYDYLNTLDNITDEGRNNYPQYAPNLILAGQWDQISNPMDIWGGAYEGIRKANEFFARIDEAPVEEQAKTEMKGEARFLRAFLYFDLLKRYGGVPLIEHAQSLEEDLEVSRNTLDECFAFVDRELSLAAEELPVSVPRGRASKGAATALRGRLALYYASPFYNEGQDNERWKNAADINRSIIIDGGYSLYPDLNRLWLEKGANPEAVFEVQYRLPEKQHSWDSGLKPLIFANDNAGQLSPLQELVNAFPMKNGKLIAEAGSSYDEGHPYEGRDDRFYAFIAYNGSKMKGTNSGPPVKETTLQIYQGGRDYDADPTAKIYNTITGYYTRKAINPENTEYIGNRGSDQPWIEIRYAEVLLNYAEAQNEYLASPDASVYEAVNAIRARAGITSPLVMGSLNKDAMRSLIRNERYVELCFEQKRYWDIRRWNLADEMLNGKRYTGVFIKRQADGSFTYEYIPVDARPNVFTPAMKFMPIPQQEITKNRNLEQNEGWD</sequence>
<name>A0ABP9BUI5_9SPHI</name>
<comment type="subcellular location">
    <subcellularLocation>
        <location evidence="1">Cell outer membrane</location>
    </subcellularLocation>
</comment>
<keyword evidence="3 6" id="KW-0732">Signal</keyword>
<keyword evidence="10" id="KW-1185">Reference proteome</keyword>
<comment type="similarity">
    <text evidence="2">Belongs to the SusD family.</text>
</comment>
<evidence type="ECO:0000259" key="7">
    <source>
        <dbReference type="Pfam" id="PF07980"/>
    </source>
</evidence>
<dbReference type="Proteomes" id="UP001501411">
    <property type="component" value="Unassembled WGS sequence"/>
</dbReference>
<comment type="caution">
    <text evidence="9">The sequence shown here is derived from an EMBL/GenBank/DDBJ whole genome shotgun (WGS) entry which is preliminary data.</text>
</comment>
<proteinExistence type="inferred from homology"/>
<dbReference type="RefSeq" id="WP_345233054.1">
    <property type="nucleotide sequence ID" value="NZ_BAABIQ010000041.1"/>
</dbReference>